<keyword evidence="3" id="KW-0433">Leucine-rich repeat</keyword>
<evidence type="ECO:0000259" key="6">
    <source>
        <dbReference type="Pfam" id="PF25357"/>
    </source>
</evidence>
<protein>
    <submittedName>
        <fullName evidence="7">STK11IP</fullName>
    </submittedName>
</protein>
<feature type="region of interest" description="Disordered" evidence="5">
    <location>
        <begin position="731"/>
        <end position="857"/>
    </location>
</feature>
<feature type="compositionally biased region" description="Low complexity" evidence="5">
    <location>
        <begin position="760"/>
        <end position="775"/>
    </location>
</feature>
<dbReference type="PANTHER" id="PTHR15454">
    <property type="entry name" value="NISCHARIN RELATED"/>
    <property type="match status" value="1"/>
</dbReference>
<reference evidence="7" key="1">
    <citation type="submission" date="2020-06" db="EMBL/GenBank/DDBJ databases">
        <title>Draft genome of Bugula neritina, a colonial animal packing powerful symbionts and potential medicines.</title>
        <authorList>
            <person name="Rayko M."/>
        </authorList>
    </citation>
    <scope>NUCLEOTIDE SEQUENCE [LARGE SCALE GENOMIC DNA]</scope>
    <source>
        <strain evidence="7">Kwan_BN1</strain>
    </source>
</reference>
<comment type="subcellular location">
    <subcellularLocation>
        <location evidence="1">Cytoplasm</location>
    </subcellularLocation>
</comment>
<organism evidence="7 8">
    <name type="scientific">Bugula neritina</name>
    <name type="common">Brown bryozoan</name>
    <name type="synonym">Sertularia neritina</name>
    <dbReference type="NCBI Taxonomy" id="10212"/>
    <lineage>
        <taxon>Eukaryota</taxon>
        <taxon>Metazoa</taxon>
        <taxon>Spiralia</taxon>
        <taxon>Lophotrochozoa</taxon>
        <taxon>Bryozoa</taxon>
        <taxon>Gymnolaemata</taxon>
        <taxon>Cheilostomatida</taxon>
        <taxon>Flustrina</taxon>
        <taxon>Buguloidea</taxon>
        <taxon>Bugulidae</taxon>
        <taxon>Bugula</taxon>
    </lineage>
</organism>
<dbReference type="GO" id="GO:0005737">
    <property type="term" value="C:cytoplasm"/>
    <property type="evidence" value="ECO:0007669"/>
    <property type="project" value="UniProtKB-SubCell"/>
</dbReference>
<feature type="compositionally biased region" description="Low complexity" evidence="5">
    <location>
        <begin position="484"/>
        <end position="496"/>
    </location>
</feature>
<sequence>MIIGFLILKLVTALMVLLNFNMLMKLAFTLTISMEGNNSIASPTKEELLHSLHQLVSSNRSDLDNGSVPLCLTPEVLLILNHGIEHLTDTRNGDRKVYGDLLYLQEALSRTKSLRLSHGGNSTIQAPVNIGIFRNLTQLDVKRVPPHWIVGLDKLQEKITLIRMSRCINFLEDILGKDSIQFSLSWNNLKKLYLSNNFIKELDGSLKLLPCLEVLDLSRNYLKHTDSYLQCLLELVHINLAYNSLNAVPSLSSSTCHKLKTLVLRANHLEHINGVERMTNLETLDLSGNILCDHGALLPLYSLSSLKQLYLDDNPLTYNTRHRALTAATLSSKVAMQLTLDGEKFTEMERKLSNNLRVSIRPPPDGLSESSSLCNGDSNSRRSSRQLVRRVKSNIVDEINEIPQPDDDESVASADVPEINGVGTVDTVGHSSSPCGYGNTSVTKNRIETLREEFGDSWLQSFSSYQAGTPETTRKHTAPMADKASPAPSSESGSAADVSIMVDESVAESKPSEPNSQYGSIISDSDYLTPREGAEGGAESKYGSVEDDEQAISTATSSHGTDNESTFSTDIPGLNVTEDGEEFLEHDPFIVRHNDLYSEEFLITVTSEKIIEKNIEGVITEMLDLSALRDVQSVEVEGKHMVKCKLNYFRKDRRERCYVMEDLSDSMRLMDILQPEVAKTQSQRKSADTMECLKCGKQFLQKSVSKRRVGIACVHCGSDMVIEVSAAQHTHSTPYGSQGTSPSSSFLMTKPNAKNKKTDSLNTSSSSNSLYLSLLDEGDSATSPTHGNPDSIEAEARSQVPSKELELNEGSDVEVEEKAVETPPLSETPDSALSYRSVEGEESVLSDSQTHDEQVGPLPTYVVDPLSSYKFDPTNLSYIDHRLQLHLTVTYFQDGEQPKCVVRKTSLSEILYIEIGLAHQNIRLEFHKSGYCILLRDTNLGKLLHSCIARIFSDSSFGGSSKLKSILKINMEYYQHIGKCLPSISRSEDGQSISAAYTAAFKQLDSSDSCNIDLMEGCEAVSLISDDTTLYMLVEKYHYPFTRQRLPKKLSYFTLDMSVPIGDIAHLNVRKERCEVDIQGFEEESLEFSHKLVFVSPSSMMQFIDTLKGPWKDMYDVDLEVNFLS</sequence>
<dbReference type="PANTHER" id="PTHR15454:SF69">
    <property type="entry name" value="SERINE_THREONINE-PROTEIN KINASE 11-INTERACTING PROTEIN"/>
    <property type="match status" value="1"/>
</dbReference>
<evidence type="ECO:0000256" key="4">
    <source>
        <dbReference type="ARBA" id="ARBA00022737"/>
    </source>
</evidence>
<dbReference type="Gene3D" id="3.80.10.10">
    <property type="entry name" value="Ribonuclease Inhibitor"/>
    <property type="match status" value="2"/>
</dbReference>
<dbReference type="AlphaFoldDB" id="A0A7J7JU90"/>
<feature type="compositionally biased region" description="Polar residues" evidence="5">
    <location>
        <begin position="551"/>
        <end position="569"/>
    </location>
</feature>
<dbReference type="EMBL" id="VXIV02001811">
    <property type="protein sequence ID" value="KAF6029517.1"/>
    <property type="molecule type" value="Genomic_DNA"/>
</dbReference>
<keyword evidence="8" id="KW-1185">Reference proteome</keyword>
<dbReference type="InterPro" id="IPR001611">
    <property type="entry name" value="Leu-rich_rpt"/>
</dbReference>
<evidence type="ECO:0000313" key="7">
    <source>
        <dbReference type="EMBL" id="KAF6029517.1"/>
    </source>
</evidence>
<keyword evidence="4" id="KW-0677">Repeat</keyword>
<evidence type="ECO:0000256" key="5">
    <source>
        <dbReference type="SAM" id="MobiDB-lite"/>
    </source>
</evidence>
<feature type="compositionally biased region" description="Polar residues" evidence="5">
    <location>
        <begin position="731"/>
        <end position="747"/>
    </location>
</feature>
<evidence type="ECO:0000313" key="8">
    <source>
        <dbReference type="Proteomes" id="UP000593567"/>
    </source>
</evidence>
<name>A0A7J7JU90_BUGNE</name>
<comment type="caution">
    <text evidence="7">The sequence shown here is derived from an EMBL/GenBank/DDBJ whole genome shotgun (WGS) entry which is preliminary data.</text>
</comment>
<dbReference type="InterPro" id="IPR032675">
    <property type="entry name" value="LRR_dom_sf"/>
</dbReference>
<gene>
    <name evidence="7" type="ORF">EB796_012204</name>
</gene>
<feature type="region of interest" description="Disordered" evidence="5">
    <location>
        <begin position="357"/>
        <end position="386"/>
    </location>
</feature>
<dbReference type="Proteomes" id="UP000593567">
    <property type="component" value="Unassembled WGS sequence"/>
</dbReference>
<dbReference type="Pfam" id="PF12799">
    <property type="entry name" value="LRR_4"/>
    <property type="match status" value="1"/>
</dbReference>
<keyword evidence="2" id="KW-0963">Cytoplasm</keyword>
<proteinExistence type="predicted"/>
<dbReference type="Pfam" id="PF25357">
    <property type="entry name" value="PH_S11IP"/>
    <property type="match status" value="1"/>
</dbReference>
<feature type="domain" description="Serine/threonine-protein kinase 11-interacting protein PH" evidence="6">
    <location>
        <begin position="594"/>
        <end position="677"/>
    </location>
</feature>
<dbReference type="OrthoDB" id="7451790at2759"/>
<dbReference type="InterPro" id="IPR025875">
    <property type="entry name" value="Leu-rich_rpt_4"/>
</dbReference>
<feature type="compositionally biased region" description="Polar residues" evidence="5">
    <location>
        <begin position="512"/>
        <end position="523"/>
    </location>
</feature>
<dbReference type="InterPro" id="IPR057292">
    <property type="entry name" value="PH_S11IP"/>
</dbReference>
<dbReference type="SUPFAM" id="SSF52075">
    <property type="entry name" value="Outer arm dynein light chain 1"/>
    <property type="match status" value="1"/>
</dbReference>
<evidence type="ECO:0000256" key="2">
    <source>
        <dbReference type="ARBA" id="ARBA00022490"/>
    </source>
</evidence>
<feature type="compositionally biased region" description="Polar residues" evidence="5">
    <location>
        <begin position="368"/>
        <end position="377"/>
    </location>
</feature>
<feature type="region of interest" description="Disordered" evidence="5">
    <location>
        <begin position="469"/>
        <end position="574"/>
    </location>
</feature>
<evidence type="ECO:0000256" key="1">
    <source>
        <dbReference type="ARBA" id="ARBA00004496"/>
    </source>
</evidence>
<evidence type="ECO:0000256" key="3">
    <source>
        <dbReference type="ARBA" id="ARBA00022614"/>
    </source>
</evidence>
<accession>A0A7J7JU90</accession>
<dbReference type="PROSITE" id="PS51450">
    <property type="entry name" value="LRR"/>
    <property type="match status" value="3"/>
</dbReference>